<feature type="domain" description="Cytochrome c" evidence="8">
    <location>
        <begin position="27"/>
        <end position="116"/>
    </location>
</feature>
<organism evidence="9 10">
    <name type="scientific">Leptospirillum ferrooxidans (strain C2-3)</name>
    <dbReference type="NCBI Taxonomy" id="1162668"/>
    <lineage>
        <taxon>Bacteria</taxon>
        <taxon>Pseudomonadati</taxon>
        <taxon>Nitrospirota</taxon>
        <taxon>Nitrospiria</taxon>
        <taxon>Nitrospirales</taxon>
        <taxon>Nitrospiraceae</taxon>
        <taxon>Leptospirillum</taxon>
    </lineage>
</organism>
<name>I0IQA0_LEPFC</name>
<dbReference type="RefSeq" id="WP_014449933.1">
    <property type="nucleotide sequence ID" value="NC_017094.1"/>
</dbReference>
<comment type="PTM">
    <text evidence="6">Binds 1 heme c group covalently per subunit.</text>
</comment>
<dbReference type="InterPro" id="IPR002324">
    <property type="entry name" value="Cyt_c_ID"/>
</dbReference>
<keyword evidence="2 6" id="KW-0349">Heme</keyword>
<accession>I0IQA0</accession>
<sequence length="116" mass="12395">MFKKEVKIKKAVILASLFSGLIVTTTAQADDAQKIMGSQDCASCHSVDQKLVGPSFKMIADRYRGKKGVVKVLAQKIITGGGGNWTADTGGMAMPPHPGLPLPQAEEVVKWILSQK</sequence>
<evidence type="ECO:0000256" key="1">
    <source>
        <dbReference type="ARBA" id="ARBA00022448"/>
    </source>
</evidence>
<dbReference type="PATRIC" id="fig|1162668.3.peg.2104"/>
<feature type="chain" id="PRO_5003629447" evidence="7">
    <location>
        <begin position="30"/>
        <end position="116"/>
    </location>
</feature>
<dbReference type="KEGG" id="lfc:LFE_1770"/>
<proteinExistence type="predicted"/>
<feature type="binding site" description="covalent" evidence="6">
    <location>
        <position position="41"/>
    </location>
    <ligand>
        <name>heme c</name>
        <dbReference type="ChEBI" id="CHEBI:61717"/>
    </ligand>
</feature>
<dbReference type="GO" id="GO:0005506">
    <property type="term" value="F:iron ion binding"/>
    <property type="evidence" value="ECO:0007669"/>
    <property type="project" value="InterPro"/>
</dbReference>
<evidence type="ECO:0000256" key="7">
    <source>
        <dbReference type="SAM" id="SignalP"/>
    </source>
</evidence>
<dbReference type="InterPro" id="IPR036909">
    <property type="entry name" value="Cyt_c-like_dom_sf"/>
</dbReference>
<dbReference type="GO" id="GO:0020037">
    <property type="term" value="F:heme binding"/>
    <property type="evidence" value="ECO:0007669"/>
    <property type="project" value="InterPro"/>
</dbReference>
<dbReference type="Pfam" id="PF00034">
    <property type="entry name" value="Cytochrom_C"/>
    <property type="match status" value="1"/>
</dbReference>
<keyword evidence="3 6" id="KW-0479">Metal-binding</keyword>
<feature type="binding site" description="covalent" evidence="6">
    <location>
        <position position="45"/>
    </location>
    <ligand>
        <name>heme c</name>
        <dbReference type="ChEBI" id="CHEBI:61717"/>
    </ligand>
</feature>
<evidence type="ECO:0000313" key="9">
    <source>
        <dbReference type="EMBL" id="BAM07449.1"/>
    </source>
</evidence>
<reference evidence="10" key="2">
    <citation type="submission" date="2012-03" db="EMBL/GenBank/DDBJ databases">
        <title>The complete genome sequence of the pioneer microbe on fresh volcanic deposit, Leptospirillum ferrooxidans strain C2-3.</title>
        <authorList>
            <person name="Fujimura R."/>
            <person name="Sato Y."/>
            <person name="Nishizawa T."/>
            <person name="Nanba K."/>
            <person name="Oshima K."/>
            <person name="Hattori M."/>
            <person name="Kamijo T."/>
            <person name="Ohta H."/>
        </authorList>
    </citation>
    <scope>NUCLEOTIDE SEQUENCE [LARGE SCALE GENOMIC DNA]</scope>
    <source>
        <strain evidence="10">C2-3</strain>
    </source>
</reference>
<evidence type="ECO:0000256" key="6">
    <source>
        <dbReference type="PIRSR" id="PIRSR602324-1"/>
    </source>
</evidence>
<keyword evidence="10" id="KW-1185">Reference proteome</keyword>
<reference evidence="9 10" key="1">
    <citation type="journal article" date="2012" name="J. Bacteriol.">
        <title>Complete Genome Sequence of Leptospirillum ferrooxidans Strain C2-3, Isolated from a Fresh Volcanic Ash Deposit on the Island of Miyake, Japan.</title>
        <authorList>
            <person name="Fujimura R."/>
            <person name="Sato Y."/>
            <person name="Nishizawa T."/>
            <person name="Oshima K."/>
            <person name="Kim S.-W."/>
            <person name="Hattori M."/>
            <person name="Kamijo T."/>
            <person name="Ohta H."/>
        </authorList>
    </citation>
    <scope>NUCLEOTIDE SEQUENCE [LARGE SCALE GENOMIC DNA]</scope>
    <source>
        <strain evidence="9 10">C2-3</strain>
    </source>
</reference>
<evidence type="ECO:0000256" key="2">
    <source>
        <dbReference type="ARBA" id="ARBA00022617"/>
    </source>
</evidence>
<dbReference type="EMBL" id="AP012342">
    <property type="protein sequence ID" value="BAM07449.1"/>
    <property type="molecule type" value="Genomic_DNA"/>
</dbReference>
<dbReference type="PRINTS" id="PR00606">
    <property type="entry name" value="CYTCHROMECID"/>
</dbReference>
<evidence type="ECO:0000259" key="8">
    <source>
        <dbReference type="PROSITE" id="PS51007"/>
    </source>
</evidence>
<evidence type="ECO:0000256" key="4">
    <source>
        <dbReference type="ARBA" id="ARBA00022982"/>
    </source>
</evidence>
<keyword evidence="7" id="KW-0732">Signal</keyword>
<dbReference type="SUPFAM" id="SSF46626">
    <property type="entry name" value="Cytochrome c"/>
    <property type="match status" value="1"/>
</dbReference>
<dbReference type="AlphaFoldDB" id="I0IQA0"/>
<dbReference type="eggNOG" id="COG4654">
    <property type="taxonomic scope" value="Bacteria"/>
</dbReference>
<dbReference type="PROSITE" id="PS51007">
    <property type="entry name" value="CYTC"/>
    <property type="match status" value="1"/>
</dbReference>
<gene>
    <name evidence="9" type="ordered locus">LFE_1770</name>
</gene>
<keyword evidence="5 6" id="KW-0408">Iron</keyword>
<dbReference type="STRING" id="1162668.LFE_1770"/>
<feature type="signal peptide" evidence="7">
    <location>
        <begin position="1"/>
        <end position="29"/>
    </location>
</feature>
<dbReference type="HOGENOM" id="CLU_133112_2_1_0"/>
<keyword evidence="4" id="KW-0249">Electron transport</keyword>
<feature type="binding site" description="covalent" evidence="6">
    <location>
        <position position="94"/>
    </location>
    <ligand>
        <name>heme c</name>
        <dbReference type="ChEBI" id="CHEBI:61717"/>
    </ligand>
</feature>
<protein>
    <submittedName>
        <fullName evidence="9">Putative cytochrome c, class I</fullName>
    </submittedName>
</protein>
<evidence type="ECO:0000256" key="3">
    <source>
        <dbReference type="ARBA" id="ARBA00022723"/>
    </source>
</evidence>
<dbReference type="GO" id="GO:0009055">
    <property type="term" value="F:electron transfer activity"/>
    <property type="evidence" value="ECO:0007669"/>
    <property type="project" value="InterPro"/>
</dbReference>
<keyword evidence="1" id="KW-0813">Transport</keyword>
<dbReference type="InterPro" id="IPR009056">
    <property type="entry name" value="Cyt_c-like_dom"/>
</dbReference>
<evidence type="ECO:0000313" key="10">
    <source>
        <dbReference type="Proteomes" id="UP000007382"/>
    </source>
</evidence>
<evidence type="ECO:0000256" key="5">
    <source>
        <dbReference type="ARBA" id="ARBA00023004"/>
    </source>
</evidence>
<dbReference type="Proteomes" id="UP000007382">
    <property type="component" value="Chromosome"/>
</dbReference>
<dbReference type="OrthoDB" id="9814063at2"/>
<dbReference type="Gene3D" id="1.10.760.10">
    <property type="entry name" value="Cytochrome c-like domain"/>
    <property type="match status" value="1"/>
</dbReference>